<sequence>MDDRQNDDPPLLNLSPARIAAKVVILIVLTLLTRYTMYSKDQNAPDDNLTDTPQSTSDSRDNKSEIPDSDIKNRSEIVLKMRKIVLQPACPKSDVSVILGGICEELVMKHDFCTPEDIYNHKKHQLPKINVKNNSNKEPQVPAIVNFFVGFVLLSSLFAAFLEVYRARRGAAAGGAGGQPVLSRKCSLAELTILKHQRKEMARRESLAVAPHQDPKQHHQELSARLLMALFVIPGTSLLHGRHRRVLRPQHSPHPRVSDHRIRGTRQATAVDRARVQRSATVGRGREPKTVDRR</sequence>
<keyword evidence="2" id="KW-0812">Transmembrane</keyword>
<accession>A0A653DVQ7</accession>
<feature type="transmembrane region" description="Helical" evidence="2">
    <location>
        <begin position="12"/>
        <end position="32"/>
    </location>
</feature>
<evidence type="ECO:0000313" key="4">
    <source>
        <dbReference type="Proteomes" id="UP000410492"/>
    </source>
</evidence>
<protein>
    <submittedName>
        <fullName evidence="3">Uncharacterized protein</fullName>
    </submittedName>
</protein>
<evidence type="ECO:0000256" key="1">
    <source>
        <dbReference type="SAM" id="MobiDB-lite"/>
    </source>
</evidence>
<feature type="transmembrane region" description="Helical" evidence="2">
    <location>
        <begin position="143"/>
        <end position="162"/>
    </location>
</feature>
<keyword evidence="2" id="KW-1133">Transmembrane helix</keyword>
<dbReference type="OrthoDB" id="6769893at2759"/>
<name>A0A653DVQ7_CALMS</name>
<proteinExistence type="predicted"/>
<organism evidence="3 4">
    <name type="scientific">Callosobruchus maculatus</name>
    <name type="common">Southern cowpea weevil</name>
    <name type="synonym">Pulse bruchid</name>
    <dbReference type="NCBI Taxonomy" id="64391"/>
    <lineage>
        <taxon>Eukaryota</taxon>
        <taxon>Metazoa</taxon>
        <taxon>Ecdysozoa</taxon>
        <taxon>Arthropoda</taxon>
        <taxon>Hexapoda</taxon>
        <taxon>Insecta</taxon>
        <taxon>Pterygota</taxon>
        <taxon>Neoptera</taxon>
        <taxon>Endopterygota</taxon>
        <taxon>Coleoptera</taxon>
        <taxon>Polyphaga</taxon>
        <taxon>Cucujiformia</taxon>
        <taxon>Chrysomeloidea</taxon>
        <taxon>Chrysomelidae</taxon>
        <taxon>Bruchinae</taxon>
        <taxon>Bruchini</taxon>
        <taxon>Callosobruchus</taxon>
    </lineage>
</organism>
<keyword evidence="4" id="KW-1185">Reference proteome</keyword>
<reference evidence="3 4" key="1">
    <citation type="submission" date="2019-01" db="EMBL/GenBank/DDBJ databases">
        <authorList>
            <person name="Sayadi A."/>
        </authorList>
    </citation>
    <scope>NUCLEOTIDE SEQUENCE [LARGE SCALE GENOMIC DNA]</scope>
</reference>
<keyword evidence="2" id="KW-0472">Membrane</keyword>
<gene>
    <name evidence="3" type="ORF">CALMAC_LOCUS20358</name>
</gene>
<feature type="region of interest" description="Disordered" evidence="1">
    <location>
        <begin position="247"/>
        <end position="294"/>
    </location>
</feature>
<dbReference type="AlphaFoldDB" id="A0A653DVQ7"/>
<evidence type="ECO:0000313" key="3">
    <source>
        <dbReference type="EMBL" id="VEN63565.1"/>
    </source>
</evidence>
<feature type="region of interest" description="Disordered" evidence="1">
    <location>
        <begin position="41"/>
        <end position="68"/>
    </location>
</feature>
<evidence type="ECO:0000256" key="2">
    <source>
        <dbReference type="SAM" id="Phobius"/>
    </source>
</evidence>
<dbReference type="Proteomes" id="UP000410492">
    <property type="component" value="Unassembled WGS sequence"/>
</dbReference>
<feature type="compositionally biased region" description="Basic and acidic residues" evidence="1">
    <location>
        <begin position="58"/>
        <end position="68"/>
    </location>
</feature>
<dbReference type="EMBL" id="CAACVG010014688">
    <property type="protein sequence ID" value="VEN63565.1"/>
    <property type="molecule type" value="Genomic_DNA"/>
</dbReference>
<feature type="compositionally biased region" description="Basic and acidic residues" evidence="1">
    <location>
        <begin position="284"/>
        <end position="294"/>
    </location>
</feature>